<organism evidence="1 2">
    <name type="scientific">Natronorubrum daqingense</name>
    <dbReference type="NCBI Taxonomy" id="588898"/>
    <lineage>
        <taxon>Archaea</taxon>
        <taxon>Methanobacteriati</taxon>
        <taxon>Methanobacteriota</taxon>
        <taxon>Stenosarchaea group</taxon>
        <taxon>Halobacteria</taxon>
        <taxon>Halobacteriales</taxon>
        <taxon>Natrialbaceae</taxon>
        <taxon>Natronorubrum</taxon>
    </lineage>
</organism>
<dbReference type="Proteomes" id="UP000185687">
    <property type="component" value="Unassembled WGS sequence"/>
</dbReference>
<reference evidence="1 2" key="1">
    <citation type="submission" date="2017-01" db="EMBL/GenBank/DDBJ databases">
        <authorList>
            <person name="Mah S.A."/>
            <person name="Swanson W.J."/>
            <person name="Moy G.W."/>
            <person name="Vacquier V.D."/>
        </authorList>
    </citation>
    <scope>NUCLEOTIDE SEQUENCE [LARGE SCALE GENOMIC DNA]</scope>
    <source>
        <strain evidence="1 2">CGMCC 1.8909</strain>
    </source>
</reference>
<evidence type="ECO:0000313" key="2">
    <source>
        <dbReference type="Proteomes" id="UP000185687"/>
    </source>
</evidence>
<sequence length="57" mass="6331">MVVPIQALRGMGVVTRLRVLVQNEAELYECRNCGTKFDAEPEACPACDSSEIAHYVF</sequence>
<dbReference type="AlphaFoldDB" id="A0A1N7E752"/>
<keyword evidence="2" id="KW-1185">Reference proteome</keyword>
<dbReference type="Gene3D" id="2.20.28.10">
    <property type="match status" value="1"/>
</dbReference>
<dbReference type="EMBL" id="FTNP01000003">
    <property type="protein sequence ID" value="SIR83828.1"/>
    <property type="molecule type" value="Genomic_DNA"/>
</dbReference>
<proteinExistence type="predicted"/>
<accession>A0A1N7E752</accession>
<name>A0A1N7E752_9EURY</name>
<gene>
    <name evidence="1" type="ORF">SAMN05421809_2500</name>
</gene>
<protein>
    <submittedName>
        <fullName evidence="1">Uncharacterized protein</fullName>
    </submittedName>
</protein>
<dbReference type="SUPFAM" id="SSF57802">
    <property type="entry name" value="Rubredoxin-like"/>
    <property type="match status" value="1"/>
</dbReference>
<evidence type="ECO:0000313" key="1">
    <source>
        <dbReference type="EMBL" id="SIR83828.1"/>
    </source>
</evidence>